<sequence length="285" mass="33085">MKSSLLIISFVFAAFFGNAQVLSFDQKFYDALDKWVVFEGTGNPKKHLIGFVYLDELSGFSFRHHATVLDKEGGLVLLDPITDAIMASRLDSRTVDVAILSDKQVQELKLPREPNWLSVYKVNEKTDKYQVAKGRAYNAAGVSDLALPILLKVYEKDPHLEGLEFELAYAYNHIGSFYKAVVVLNKAIENDPDNFWFYRELGFSFKHLNNLKEAERIYLKGIDLSNDNYQKAEMAINMVQSFFHVKDRKKFDEWVSILKKYADEDSQFLDYIPVFEERWDMQREK</sequence>
<evidence type="ECO:0000256" key="1">
    <source>
        <dbReference type="PROSITE-ProRule" id="PRU00339"/>
    </source>
</evidence>
<dbReference type="Proteomes" id="UP001363035">
    <property type="component" value="Unassembled WGS sequence"/>
</dbReference>
<protein>
    <submittedName>
        <fullName evidence="3">Tetratricopeptide repeat protein</fullName>
    </submittedName>
</protein>
<dbReference type="EMBL" id="JAYLLN010000037">
    <property type="protein sequence ID" value="MEI5985909.1"/>
    <property type="molecule type" value="Genomic_DNA"/>
</dbReference>
<keyword evidence="4" id="KW-1185">Reference proteome</keyword>
<dbReference type="InterPro" id="IPR019734">
    <property type="entry name" value="TPR_rpt"/>
</dbReference>
<dbReference type="SMART" id="SM00028">
    <property type="entry name" value="TPR"/>
    <property type="match status" value="3"/>
</dbReference>
<feature type="repeat" description="TPR" evidence="1">
    <location>
        <begin position="161"/>
        <end position="194"/>
    </location>
</feature>
<gene>
    <name evidence="3" type="ORF">VJ786_13470</name>
</gene>
<evidence type="ECO:0000313" key="4">
    <source>
        <dbReference type="Proteomes" id="UP001363035"/>
    </source>
</evidence>
<dbReference type="RefSeq" id="WP_134776563.1">
    <property type="nucleotide sequence ID" value="NZ_JAYLLN010000037.1"/>
</dbReference>
<accession>A0ABU8I911</accession>
<comment type="caution">
    <text evidence="3">The sequence shown here is derived from an EMBL/GenBank/DDBJ whole genome shotgun (WGS) entry which is preliminary data.</text>
</comment>
<reference evidence="3 4" key="1">
    <citation type="submission" date="2024-01" db="EMBL/GenBank/DDBJ databases">
        <title>Sphingobacterium tenebrionis sp. nov., a novel endophyte isolated from tenebrio molitor intestines.</title>
        <authorList>
            <person name="Zhang C."/>
        </authorList>
    </citation>
    <scope>NUCLEOTIDE SEQUENCE [LARGE SCALE GENOMIC DNA]</scope>
    <source>
        <strain evidence="3 4">PU5-4</strain>
    </source>
</reference>
<evidence type="ECO:0000313" key="3">
    <source>
        <dbReference type="EMBL" id="MEI5985909.1"/>
    </source>
</evidence>
<keyword evidence="1" id="KW-0802">TPR repeat</keyword>
<dbReference type="Pfam" id="PF13431">
    <property type="entry name" value="TPR_17"/>
    <property type="match status" value="1"/>
</dbReference>
<feature type="signal peptide" evidence="2">
    <location>
        <begin position="1"/>
        <end position="19"/>
    </location>
</feature>
<dbReference type="SUPFAM" id="SSF48452">
    <property type="entry name" value="TPR-like"/>
    <property type="match status" value="1"/>
</dbReference>
<dbReference type="InterPro" id="IPR011990">
    <property type="entry name" value="TPR-like_helical_dom_sf"/>
</dbReference>
<proteinExistence type="predicted"/>
<dbReference type="PROSITE" id="PS50005">
    <property type="entry name" value="TPR"/>
    <property type="match status" value="1"/>
</dbReference>
<name>A0ABU8I911_9SPHI</name>
<feature type="chain" id="PRO_5046473580" evidence="2">
    <location>
        <begin position="20"/>
        <end position="285"/>
    </location>
</feature>
<evidence type="ECO:0000256" key="2">
    <source>
        <dbReference type="SAM" id="SignalP"/>
    </source>
</evidence>
<dbReference type="Gene3D" id="1.25.40.10">
    <property type="entry name" value="Tetratricopeptide repeat domain"/>
    <property type="match status" value="1"/>
</dbReference>
<keyword evidence="2" id="KW-0732">Signal</keyword>
<organism evidence="3 4">
    <name type="scientific">Sphingobacterium tenebrionis</name>
    <dbReference type="NCBI Taxonomy" id="3111775"/>
    <lineage>
        <taxon>Bacteria</taxon>
        <taxon>Pseudomonadati</taxon>
        <taxon>Bacteroidota</taxon>
        <taxon>Sphingobacteriia</taxon>
        <taxon>Sphingobacteriales</taxon>
        <taxon>Sphingobacteriaceae</taxon>
        <taxon>Sphingobacterium</taxon>
    </lineage>
</organism>